<dbReference type="EMBL" id="CM047745">
    <property type="protein sequence ID" value="KAJ0026439.1"/>
    <property type="molecule type" value="Genomic_DNA"/>
</dbReference>
<accession>A0ACC0Y000</accession>
<organism evidence="1 2">
    <name type="scientific">Pistacia integerrima</name>
    <dbReference type="NCBI Taxonomy" id="434235"/>
    <lineage>
        <taxon>Eukaryota</taxon>
        <taxon>Viridiplantae</taxon>
        <taxon>Streptophyta</taxon>
        <taxon>Embryophyta</taxon>
        <taxon>Tracheophyta</taxon>
        <taxon>Spermatophyta</taxon>
        <taxon>Magnoliopsida</taxon>
        <taxon>eudicotyledons</taxon>
        <taxon>Gunneridae</taxon>
        <taxon>Pentapetalae</taxon>
        <taxon>rosids</taxon>
        <taxon>malvids</taxon>
        <taxon>Sapindales</taxon>
        <taxon>Anacardiaceae</taxon>
        <taxon>Pistacia</taxon>
    </lineage>
</organism>
<evidence type="ECO:0000313" key="2">
    <source>
        <dbReference type="Proteomes" id="UP001163603"/>
    </source>
</evidence>
<sequence>MHFILSMEENHLYDVLDAKVINQGKKEEIVTIANIAKRCLNLSGKNRPSMIEVAMELEGIRASRKDIDFQQHYQEVEYVRSEVTEPWDVVSTSTSSTCDSIAPSVDIQPLLIN</sequence>
<protein>
    <submittedName>
        <fullName evidence="1">Uncharacterized protein</fullName>
    </submittedName>
</protein>
<dbReference type="Proteomes" id="UP001163603">
    <property type="component" value="Chromosome 10"/>
</dbReference>
<keyword evidence="2" id="KW-1185">Reference proteome</keyword>
<proteinExistence type="predicted"/>
<name>A0ACC0Y000_9ROSI</name>
<comment type="caution">
    <text evidence="1">The sequence shown here is derived from an EMBL/GenBank/DDBJ whole genome shotgun (WGS) entry which is preliminary data.</text>
</comment>
<gene>
    <name evidence="1" type="ORF">Pint_07543</name>
</gene>
<evidence type="ECO:0000313" key="1">
    <source>
        <dbReference type="EMBL" id="KAJ0026439.1"/>
    </source>
</evidence>
<reference evidence="2" key="1">
    <citation type="journal article" date="2023" name="G3 (Bethesda)">
        <title>Genome assembly and association tests identify interacting loci associated with vigor, precocity, and sex in interspecific pistachio rootstocks.</title>
        <authorList>
            <person name="Palmer W."/>
            <person name="Jacygrad E."/>
            <person name="Sagayaradj S."/>
            <person name="Cavanaugh K."/>
            <person name="Han R."/>
            <person name="Bertier L."/>
            <person name="Beede B."/>
            <person name="Kafkas S."/>
            <person name="Golino D."/>
            <person name="Preece J."/>
            <person name="Michelmore R."/>
        </authorList>
    </citation>
    <scope>NUCLEOTIDE SEQUENCE [LARGE SCALE GENOMIC DNA]</scope>
</reference>